<name>A0A453HZA4_AEGTS</name>
<proteinExistence type="predicted"/>
<dbReference type="Gramene" id="AET4Gv20370000.49">
    <property type="protein sequence ID" value="AET4Gv20370000.49"/>
    <property type="gene ID" value="AET4Gv20370000"/>
</dbReference>
<dbReference type="EnsemblPlants" id="AET4Gv20370000.41">
    <property type="protein sequence ID" value="AET4Gv20370000.41"/>
    <property type="gene ID" value="AET4Gv20370000"/>
</dbReference>
<dbReference type="Gramene" id="AET4Gv20370000.21">
    <property type="protein sequence ID" value="AET4Gv20370000.21"/>
    <property type="gene ID" value="AET4Gv20370000"/>
</dbReference>
<dbReference type="Gramene" id="AET4Gv20370000.3">
    <property type="protein sequence ID" value="AET4Gv20370000.3"/>
    <property type="gene ID" value="AET4Gv20370000"/>
</dbReference>
<dbReference type="Gramene" id="AET4Gv20370000.30">
    <property type="protein sequence ID" value="AET4Gv20370000.30"/>
    <property type="gene ID" value="AET4Gv20370000"/>
</dbReference>
<dbReference type="Gramene" id="AET4Gv20370000.32">
    <property type="protein sequence ID" value="AET4Gv20370000.32"/>
    <property type="gene ID" value="AET4Gv20370000"/>
</dbReference>
<dbReference type="EnsemblPlants" id="AET4Gv20370000.33">
    <property type="protein sequence ID" value="AET4Gv20370000.33"/>
    <property type="gene ID" value="AET4Gv20370000"/>
</dbReference>
<dbReference type="Gramene" id="AET4Gv20370000.47">
    <property type="protein sequence ID" value="AET4Gv20370000.47"/>
    <property type="gene ID" value="AET4Gv20370000"/>
</dbReference>
<dbReference type="EnsemblPlants" id="AET4Gv20370000.13">
    <property type="protein sequence ID" value="AET4Gv20370000.13"/>
    <property type="gene ID" value="AET4Gv20370000"/>
</dbReference>
<dbReference type="Gramene" id="AET4Gv20370000.33">
    <property type="protein sequence ID" value="AET4Gv20370000.33"/>
    <property type="gene ID" value="AET4Gv20370000"/>
</dbReference>
<organism evidence="2 3">
    <name type="scientific">Aegilops tauschii subsp. strangulata</name>
    <name type="common">Goatgrass</name>
    <dbReference type="NCBI Taxonomy" id="200361"/>
    <lineage>
        <taxon>Eukaryota</taxon>
        <taxon>Viridiplantae</taxon>
        <taxon>Streptophyta</taxon>
        <taxon>Embryophyta</taxon>
        <taxon>Tracheophyta</taxon>
        <taxon>Spermatophyta</taxon>
        <taxon>Magnoliopsida</taxon>
        <taxon>Liliopsida</taxon>
        <taxon>Poales</taxon>
        <taxon>Poaceae</taxon>
        <taxon>BOP clade</taxon>
        <taxon>Pooideae</taxon>
        <taxon>Triticodae</taxon>
        <taxon>Triticeae</taxon>
        <taxon>Triticinae</taxon>
        <taxon>Aegilops</taxon>
    </lineage>
</organism>
<dbReference type="EnsemblPlants" id="AET4Gv20370000.2">
    <property type="protein sequence ID" value="AET4Gv20370000.2"/>
    <property type="gene ID" value="AET4Gv20370000"/>
</dbReference>
<dbReference type="EnsemblPlants" id="AET4Gv20370000.47">
    <property type="protein sequence ID" value="AET4Gv20370000.47"/>
    <property type="gene ID" value="AET4Gv20370000"/>
</dbReference>
<protein>
    <submittedName>
        <fullName evidence="2">Uncharacterized protein</fullName>
    </submittedName>
</protein>
<dbReference type="EnsemblPlants" id="AET4Gv20370000.11">
    <property type="protein sequence ID" value="AET4Gv20370000.11"/>
    <property type="gene ID" value="AET4Gv20370000"/>
</dbReference>
<dbReference type="Gramene" id="AET4Gv20370000.2">
    <property type="protein sequence ID" value="AET4Gv20370000.2"/>
    <property type="gene ID" value="AET4Gv20370000"/>
</dbReference>
<reference evidence="3" key="1">
    <citation type="journal article" date="2014" name="Science">
        <title>Ancient hybridizations among the ancestral genomes of bread wheat.</title>
        <authorList>
            <consortium name="International Wheat Genome Sequencing Consortium,"/>
            <person name="Marcussen T."/>
            <person name="Sandve S.R."/>
            <person name="Heier L."/>
            <person name="Spannagl M."/>
            <person name="Pfeifer M."/>
            <person name="Jakobsen K.S."/>
            <person name="Wulff B.B."/>
            <person name="Steuernagel B."/>
            <person name="Mayer K.F."/>
            <person name="Olsen O.A."/>
        </authorList>
    </citation>
    <scope>NUCLEOTIDE SEQUENCE [LARGE SCALE GENOMIC DNA]</scope>
    <source>
        <strain evidence="3">cv. AL8/78</strain>
    </source>
</reference>
<dbReference type="EnsemblPlants" id="AET4Gv20370000.12">
    <property type="protein sequence ID" value="AET4Gv20370000.12"/>
    <property type="gene ID" value="AET4Gv20370000"/>
</dbReference>
<evidence type="ECO:0000313" key="2">
    <source>
        <dbReference type="EnsemblPlants" id="AET4Gv20370000.49"/>
    </source>
</evidence>
<dbReference type="Gramene" id="AET4Gv20370000.39">
    <property type="protein sequence ID" value="AET4Gv20370000.39"/>
    <property type="gene ID" value="AET4Gv20370000"/>
</dbReference>
<dbReference type="Gramene" id="AET4Gv20370000.45">
    <property type="protein sequence ID" value="AET4Gv20370000.45"/>
    <property type="gene ID" value="AET4Gv20370000"/>
</dbReference>
<reference evidence="2" key="3">
    <citation type="journal article" date="2017" name="Nature">
        <title>Genome sequence of the progenitor of the wheat D genome Aegilops tauschii.</title>
        <authorList>
            <person name="Luo M.C."/>
            <person name="Gu Y.Q."/>
            <person name="Puiu D."/>
            <person name="Wang H."/>
            <person name="Twardziok S.O."/>
            <person name="Deal K.R."/>
            <person name="Huo N."/>
            <person name="Zhu T."/>
            <person name="Wang L."/>
            <person name="Wang Y."/>
            <person name="McGuire P.E."/>
            <person name="Liu S."/>
            <person name="Long H."/>
            <person name="Ramasamy R.K."/>
            <person name="Rodriguez J.C."/>
            <person name="Van S.L."/>
            <person name="Yuan L."/>
            <person name="Wang Z."/>
            <person name="Xia Z."/>
            <person name="Xiao L."/>
            <person name="Anderson O.D."/>
            <person name="Ouyang S."/>
            <person name="Liang Y."/>
            <person name="Zimin A.V."/>
            <person name="Pertea G."/>
            <person name="Qi P."/>
            <person name="Bennetzen J.L."/>
            <person name="Dai X."/>
            <person name="Dawson M.W."/>
            <person name="Muller H.G."/>
            <person name="Kugler K."/>
            <person name="Rivarola-Duarte L."/>
            <person name="Spannagl M."/>
            <person name="Mayer K.F.X."/>
            <person name="Lu F.H."/>
            <person name="Bevan M.W."/>
            <person name="Leroy P."/>
            <person name="Li P."/>
            <person name="You F.M."/>
            <person name="Sun Q."/>
            <person name="Liu Z."/>
            <person name="Lyons E."/>
            <person name="Wicker T."/>
            <person name="Salzberg S.L."/>
            <person name="Devos K.M."/>
            <person name="Dvorak J."/>
        </authorList>
    </citation>
    <scope>NUCLEOTIDE SEQUENCE [LARGE SCALE GENOMIC DNA]</scope>
    <source>
        <strain evidence="2">cv. AL8/78</strain>
    </source>
</reference>
<feature type="compositionally biased region" description="Polar residues" evidence="1">
    <location>
        <begin position="172"/>
        <end position="181"/>
    </location>
</feature>
<sequence length="215" mass="23127">MERGPSLAGPVFVVARSGRGSHRRAATSAEQSSSTEVGAWSRPADHRRWSRPRHSLSRVPFNHSGAPPRVAVVGGARLTLLTPSAATTLYLLGAPLRHPPQASERRRPGGLYLDCNRSWSSRFSVPRPHTIAPPLRIPLNEEGYKSGKNAGRWASKREDTGGEARGGGGNLTIASPVSLPSKSGDEDRRLRPRPTTVPVSPAISPSSLRLSILEF</sequence>
<reference evidence="3" key="2">
    <citation type="journal article" date="2017" name="Nat. Plants">
        <title>The Aegilops tauschii genome reveals multiple impacts of transposons.</title>
        <authorList>
            <person name="Zhao G."/>
            <person name="Zou C."/>
            <person name="Li K."/>
            <person name="Wang K."/>
            <person name="Li T."/>
            <person name="Gao L."/>
            <person name="Zhang X."/>
            <person name="Wang H."/>
            <person name="Yang Z."/>
            <person name="Liu X."/>
            <person name="Jiang W."/>
            <person name="Mao L."/>
            <person name="Kong X."/>
            <person name="Jiao Y."/>
            <person name="Jia J."/>
        </authorList>
    </citation>
    <scope>NUCLEOTIDE SEQUENCE [LARGE SCALE GENOMIC DNA]</scope>
    <source>
        <strain evidence="3">cv. AL8/78</strain>
    </source>
</reference>
<dbReference type="Gramene" id="AET4Gv20370000.24">
    <property type="protein sequence ID" value="AET4Gv20370000.24"/>
    <property type="gene ID" value="AET4Gv20370000"/>
</dbReference>
<dbReference type="EnsemblPlants" id="AET4Gv20370000.30">
    <property type="protein sequence ID" value="AET4Gv20370000.30"/>
    <property type="gene ID" value="AET4Gv20370000"/>
</dbReference>
<dbReference type="Gramene" id="AET4Gv20370000.13">
    <property type="protein sequence ID" value="AET4Gv20370000.13"/>
    <property type="gene ID" value="AET4Gv20370000"/>
</dbReference>
<dbReference type="Gramene" id="AET4Gv20370000.29">
    <property type="protein sequence ID" value="AET4Gv20370000.29"/>
    <property type="gene ID" value="AET4Gv20370000"/>
</dbReference>
<dbReference type="Gramene" id="AET4Gv20370000.38">
    <property type="protein sequence ID" value="AET4Gv20370000.38"/>
    <property type="gene ID" value="AET4Gv20370000"/>
</dbReference>
<dbReference type="Gramene" id="AET4Gv20370000.11">
    <property type="protein sequence ID" value="AET4Gv20370000.11"/>
    <property type="gene ID" value="AET4Gv20370000"/>
</dbReference>
<evidence type="ECO:0000256" key="1">
    <source>
        <dbReference type="SAM" id="MobiDB-lite"/>
    </source>
</evidence>
<feature type="region of interest" description="Disordered" evidence="1">
    <location>
        <begin position="141"/>
        <end position="203"/>
    </location>
</feature>
<dbReference type="EnsemblPlants" id="AET4Gv20370000.39">
    <property type="protein sequence ID" value="AET4Gv20370000.39"/>
    <property type="gene ID" value="AET4Gv20370000"/>
</dbReference>
<evidence type="ECO:0000313" key="3">
    <source>
        <dbReference type="Proteomes" id="UP000015105"/>
    </source>
</evidence>
<dbReference type="EnsemblPlants" id="AET4Gv20370000.21">
    <property type="protein sequence ID" value="AET4Gv20370000.21"/>
    <property type="gene ID" value="AET4Gv20370000"/>
</dbReference>
<feature type="compositionally biased region" description="Low complexity" evidence="1">
    <location>
        <begin position="26"/>
        <end position="36"/>
    </location>
</feature>
<dbReference type="Gramene" id="AET4Gv20370000.20">
    <property type="protein sequence ID" value="AET4Gv20370000.20"/>
    <property type="gene ID" value="AET4Gv20370000"/>
</dbReference>
<dbReference type="EnsemblPlants" id="AET4Gv20370000.34">
    <property type="protein sequence ID" value="AET4Gv20370000.34"/>
    <property type="gene ID" value="AET4Gv20370000"/>
</dbReference>
<dbReference type="Gramene" id="AET4Gv20370000.50">
    <property type="protein sequence ID" value="AET4Gv20370000.50"/>
    <property type="gene ID" value="AET4Gv20370000"/>
</dbReference>
<dbReference type="EnsemblPlants" id="AET4Gv20370000.20">
    <property type="protein sequence ID" value="AET4Gv20370000.20"/>
    <property type="gene ID" value="AET4Gv20370000"/>
</dbReference>
<dbReference type="EnsemblPlants" id="AET4Gv20370000.50">
    <property type="protein sequence ID" value="AET4Gv20370000.50"/>
    <property type="gene ID" value="AET4Gv20370000"/>
</dbReference>
<dbReference type="EnsemblPlants" id="AET4Gv20370000.22">
    <property type="protein sequence ID" value="AET4Gv20370000.22"/>
    <property type="gene ID" value="AET4Gv20370000"/>
</dbReference>
<dbReference type="EnsemblPlants" id="AET4Gv20370000.38">
    <property type="protein sequence ID" value="AET4Gv20370000.38"/>
    <property type="gene ID" value="AET4Gv20370000"/>
</dbReference>
<reference evidence="2" key="5">
    <citation type="journal article" date="2021" name="G3 (Bethesda)">
        <title>Aegilops tauschii genome assembly Aet v5.0 features greater sequence contiguity and improved annotation.</title>
        <authorList>
            <person name="Wang L."/>
            <person name="Zhu T."/>
            <person name="Rodriguez J.C."/>
            <person name="Deal K.R."/>
            <person name="Dubcovsky J."/>
            <person name="McGuire P.E."/>
            <person name="Lux T."/>
            <person name="Spannagl M."/>
            <person name="Mayer K.F.X."/>
            <person name="Baldrich P."/>
            <person name="Meyers B.C."/>
            <person name="Huo N."/>
            <person name="Gu Y.Q."/>
            <person name="Zhou H."/>
            <person name="Devos K.M."/>
            <person name="Bennetzen J.L."/>
            <person name="Unver T."/>
            <person name="Budak H."/>
            <person name="Gulick P.J."/>
            <person name="Galiba G."/>
            <person name="Kalapos B."/>
            <person name="Nelson D.R."/>
            <person name="Li P."/>
            <person name="You F.M."/>
            <person name="Luo M.C."/>
            <person name="Dvorak J."/>
        </authorList>
    </citation>
    <scope>NUCLEOTIDE SEQUENCE [LARGE SCALE GENOMIC DNA]</scope>
    <source>
        <strain evidence="2">cv. AL8/78</strain>
    </source>
</reference>
<accession>A0A453HZA4</accession>
<dbReference type="EnsemblPlants" id="AET4Gv20370000.3">
    <property type="protein sequence ID" value="AET4Gv20370000.3"/>
    <property type="gene ID" value="AET4Gv20370000"/>
</dbReference>
<dbReference type="EnsemblPlants" id="AET4Gv20370000.29">
    <property type="protein sequence ID" value="AET4Gv20370000.29"/>
    <property type="gene ID" value="AET4Gv20370000"/>
</dbReference>
<dbReference type="Gramene" id="AET4Gv20370000.41">
    <property type="protein sequence ID" value="AET4Gv20370000.41"/>
    <property type="gene ID" value="AET4Gv20370000"/>
</dbReference>
<dbReference type="EnsemblPlants" id="AET4Gv20370000.45">
    <property type="protein sequence ID" value="AET4Gv20370000.45"/>
    <property type="gene ID" value="AET4Gv20370000"/>
</dbReference>
<reference evidence="2" key="4">
    <citation type="submission" date="2019-03" db="UniProtKB">
        <authorList>
            <consortium name="EnsemblPlants"/>
        </authorList>
    </citation>
    <scope>IDENTIFICATION</scope>
</reference>
<dbReference type="Proteomes" id="UP000015105">
    <property type="component" value="Chromosome 4D"/>
</dbReference>
<feature type="region of interest" description="Disordered" evidence="1">
    <location>
        <begin position="18"/>
        <end position="53"/>
    </location>
</feature>
<keyword evidence="3" id="KW-1185">Reference proteome</keyword>
<dbReference type="Gramene" id="AET4Gv20370000.40">
    <property type="protein sequence ID" value="AET4Gv20370000.40"/>
    <property type="gene ID" value="AET4Gv20370000"/>
</dbReference>
<dbReference type="Gramene" id="AET4Gv20370000.12">
    <property type="protein sequence ID" value="AET4Gv20370000.12"/>
    <property type="gene ID" value="AET4Gv20370000"/>
</dbReference>
<dbReference type="AlphaFoldDB" id="A0A453HZA4"/>
<dbReference type="EnsemblPlants" id="AET4Gv20370000.40">
    <property type="protein sequence ID" value="AET4Gv20370000.40"/>
    <property type="gene ID" value="AET4Gv20370000"/>
</dbReference>
<dbReference type="Gramene" id="AET4Gv20370000.22">
    <property type="protein sequence ID" value="AET4Gv20370000.22"/>
    <property type="gene ID" value="AET4Gv20370000"/>
</dbReference>
<dbReference type="EnsemblPlants" id="AET4Gv20370000.49">
    <property type="protein sequence ID" value="AET4Gv20370000.49"/>
    <property type="gene ID" value="AET4Gv20370000"/>
</dbReference>
<dbReference type="Gramene" id="AET4Gv20370000.34">
    <property type="protein sequence ID" value="AET4Gv20370000.34"/>
    <property type="gene ID" value="AET4Gv20370000"/>
</dbReference>
<dbReference type="EnsemblPlants" id="AET4Gv20370000.24">
    <property type="protein sequence ID" value="AET4Gv20370000.24"/>
    <property type="gene ID" value="AET4Gv20370000"/>
</dbReference>
<dbReference type="EnsemblPlants" id="AET4Gv20370000.32">
    <property type="protein sequence ID" value="AET4Gv20370000.32"/>
    <property type="gene ID" value="AET4Gv20370000"/>
</dbReference>